<name>A0ABX1P119_9RHOO</name>
<gene>
    <name evidence="1" type="ORF">GPA24_18060</name>
</gene>
<protein>
    <submittedName>
        <fullName evidence="1">Uncharacterized protein</fullName>
    </submittedName>
</protein>
<comment type="caution">
    <text evidence="1">The sequence shown here is derived from an EMBL/GenBank/DDBJ whole genome shotgun (WGS) entry which is preliminary data.</text>
</comment>
<evidence type="ECO:0000313" key="2">
    <source>
        <dbReference type="Proteomes" id="UP000633943"/>
    </source>
</evidence>
<reference evidence="1 2" key="1">
    <citation type="submission" date="2019-12" db="EMBL/GenBank/DDBJ databases">
        <title>Comparative genomics gives insights into the taxonomy of the Azoarcus-Aromatoleum group and reveals separate origins of nif in the plant-associated Azoarcus and non-plant-associated Aromatoleum sub-groups.</title>
        <authorList>
            <person name="Lafos M."/>
            <person name="Maluk M."/>
            <person name="Batista M."/>
            <person name="Junghare M."/>
            <person name="Carmona M."/>
            <person name="Faoro H."/>
            <person name="Cruz L.M."/>
            <person name="Battistoni F."/>
            <person name="De Souza E."/>
            <person name="Pedrosa F."/>
            <person name="Chen W.-M."/>
            <person name="Poole P.S."/>
            <person name="Dixon R.A."/>
            <person name="James E.K."/>
        </authorList>
    </citation>
    <scope>NUCLEOTIDE SEQUENCE [LARGE SCALE GENOMIC DNA]</scope>
    <source>
        <strain evidence="1 2">PbN1</strain>
    </source>
</reference>
<keyword evidence="2" id="KW-1185">Reference proteome</keyword>
<dbReference type="RefSeq" id="WP_169203922.1">
    <property type="nucleotide sequence ID" value="NZ_CP059467.1"/>
</dbReference>
<evidence type="ECO:0000313" key="1">
    <source>
        <dbReference type="EMBL" id="NMG17405.1"/>
    </source>
</evidence>
<dbReference type="EMBL" id="WTVP01000076">
    <property type="protein sequence ID" value="NMG17405.1"/>
    <property type="molecule type" value="Genomic_DNA"/>
</dbReference>
<proteinExistence type="predicted"/>
<accession>A0ABX1P119</accession>
<sequence>MKTTDHPDYQWIPIAGDLTQMERTVRSWFDSGQPLFWRPIFDPENFPAALPEMFLTPDPFGGACWLISRPESLLSLPSGIKGWLMPCDAEDTDIACGRWENSITFMAINDRWTGVRVTYQTDQD</sequence>
<dbReference type="Proteomes" id="UP000633943">
    <property type="component" value="Unassembled WGS sequence"/>
</dbReference>
<organism evidence="1 2">
    <name type="scientific">Aromatoleum bremense</name>
    <dbReference type="NCBI Taxonomy" id="76115"/>
    <lineage>
        <taxon>Bacteria</taxon>
        <taxon>Pseudomonadati</taxon>
        <taxon>Pseudomonadota</taxon>
        <taxon>Betaproteobacteria</taxon>
        <taxon>Rhodocyclales</taxon>
        <taxon>Rhodocyclaceae</taxon>
        <taxon>Aromatoleum</taxon>
    </lineage>
</organism>